<dbReference type="OrthoDB" id="9773538at2"/>
<dbReference type="InterPro" id="IPR045090">
    <property type="entry name" value="Pept_M3A_M3B"/>
</dbReference>
<reference evidence="10" key="1">
    <citation type="submission" date="2011-12" db="EMBL/GenBank/DDBJ databases">
        <title>Complete genome sequence of Streptomyces cattleya strain DSM 46488.</title>
        <authorList>
            <person name="Ou H.-Y."/>
            <person name="Li P."/>
            <person name="Zhao C."/>
            <person name="O'Hagan D."/>
            <person name="Deng Z."/>
        </authorList>
    </citation>
    <scope>NUCLEOTIDE SEQUENCE [LARGE SCALE GENOMIC DNA]</scope>
    <source>
        <strain evidence="10">ATCC 35852 / DSM 46488 / JCM 4925 / NBRC 14057 / NRRL 8057</strain>
    </source>
</reference>
<evidence type="ECO:0000313" key="10">
    <source>
        <dbReference type="Proteomes" id="UP000007842"/>
    </source>
</evidence>
<dbReference type="Gene3D" id="1.10.1370.40">
    <property type="match status" value="3"/>
</dbReference>
<evidence type="ECO:0000256" key="3">
    <source>
        <dbReference type="ARBA" id="ARBA00022723"/>
    </source>
</evidence>
<dbReference type="GO" id="GO:0004180">
    <property type="term" value="F:carboxypeptidase activity"/>
    <property type="evidence" value="ECO:0007669"/>
    <property type="project" value="TreeGrafter"/>
</dbReference>
<comment type="cofactor">
    <cofactor evidence="7">
        <name>Zn(2+)</name>
        <dbReference type="ChEBI" id="CHEBI:29105"/>
    </cofactor>
    <text evidence="7">Binds 1 zinc ion.</text>
</comment>
<dbReference type="STRING" id="1003195.SCATT_49440"/>
<comment type="similarity">
    <text evidence="1 7">Belongs to the peptidase M3 family.</text>
</comment>
<evidence type="ECO:0000256" key="4">
    <source>
        <dbReference type="ARBA" id="ARBA00022801"/>
    </source>
</evidence>
<evidence type="ECO:0000256" key="7">
    <source>
        <dbReference type="RuleBase" id="RU003435"/>
    </source>
</evidence>
<dbReference type="Pfam" id="PF01432">
    <property type="entry name" value="Peptidase_M3"/>
    <property type="match status" value="1"/>
</dbReference>
<evidence type="ECO:0000256" key="5">
    <source>
        <dbReference type="ARBA" id="ARBA00022833"/>
    </source>
</evidence>
<dbReference type="Proteomes" id="UP000007842">
    <property type="component" value="Chromosome"/>
</dbReference>
<gene>
    <name evidence="9" type="ordered locus">SCATT_49440</name>
</gene>
<dbReference type="EMBL" id="CP003219">
    <property type="protein sequence ID" value="AEW97315.1"/>
    <property type="molecule type" value="Genomic_DNA"/>
</dbReference>
<dbReference type="GO" id="GO:0046872">
    <property type="term" value="F:metal ion binding"/>
    <property type="evidence" value="ECO:0007669"/>
    <property type="project" value="UniProtKB-UniRule"/>
</dbReference>
<dbReference type="RefSeq" id="WP_014145653.1">
    <property type="nucleotide sequence ID" value="NC_016111.1"/>
</dbReference>
<organism evidence="9 10">
    <name type="scientific">Streptantibioticus cattleyicolor (strain ATCC 35852 / DSM 46488 / JCM 4925 / NBRC 14057 / NRRL 8057)</name>
    <name type="common">Streptomyces cattleya</name>
    <dbReference type="NCBI Taxonomy" id="1003195"/>
    <lineage>
        <taxon>Bacteria</taxon>
        <taxon>Bacillati</taxon>
        <taxon>Actinomycetota</taxon>
        <taxon>Actinomycetes</taxon>
        <taxon>Kitasatosporales</taxon>
        <taxon>Streptomycetaceae</taxon>
        <taxon>Streptantibioticus</taxon>
    </lineage>
</organism>
<dbReference type="FunFam" id="3.40.390.10:FF:000009">
    <property type="entry name" value="Oligopeptidase A"/>
    <property type="match status" value="1"/>
</dbReference>
<dbReference type="InterPro" id="IPR034005">
    <property type="entry name" value="M3A_DCP"/>
</dbReference>
<dbReference type="SUPFAM" id="SSF55486">
    <property type="entry name" value="Metalloproteases ('zincins'), catalytic domain"/>
    <property type="match status" value="1"/>
</dbReference>
<accession>F8JZL4</accession>
<evidence type="ECO:0000256" key="2">
    <source>
        <dbReference type="ARBA" id="ARBA00022670"/>
    </source>
</evidence>
<dbReference type="GO" id="GO:0004222">
    <property type="term" value="F:metalloendopeptidase activity"/>
    <property type="evidence" value="ECO:0007669"/>
    <property type="project" value="InterPro"/>
</dbReference>
<keyword evidence="4 7" id="KW-0378">Hydrolase</keyword>
<keyword evidence="6 7" id="KW-0482">Metalloprotease</keyword>
<dbReference type="CDD" id="cd06456">
    <property type="entry name" value="M3A_DCP"/>
    <property type="match status" value="1"/>
</dbReference>
<dbReference type="KEGG" id="sct:SCAT_4949"/>
<evidence type="ECO:0000259" key="8">
    <source>
        <dbReference type="Pfam" id="PF01432"/>
    </source>
</evidence>
<protein>
    <submittedName>
        <fullName evidence="9">Putative peptidase</fullName>
    </submittedName>
</protein>
<dbReference type="AlphaFoldDB" id="F8JZL4"/>
<keyword evidence="2 7" id="KW-0645">Protease</keyword>
<dbReference type="GO" id="GO:0006508">
    <property type="term" value="P:proteolysis"/>
    <property type="evidence" value="ECO:0007669"/>
    <property type="project" value="UniProtKB-KW"/>
</dbReference>
<proteinExistence type="inferred from homology"/>
<dbReference type="PANTHER" id="PTHR43660">
    <property type="entry name" value="DIPEPTIDYL CARBOXYPEPTIDASE"/>
    <property type="match status" value="1"/>
</dbReference>
<keyword evidence="3 7" id="KW-0479">Metal-binding</keyword>
<sequence length="669" mass="73881">MTNPLLTRSRLPYELPPFAELTAAHYAPAFDRGMAEQLAEVAAIAADPAPPSFENTVVALERSGALLRRVEAVFGNHAATGSTEEIQRLDAEYRPRLAAHRDAVLLDRRLFARLDALHRERHQLGLDDASLRLLERVHTDFVRAGARLDDAGQRRLRGLNEELAVLSATFERNLLADTAAATVLFDTADELRGLAPDAVAAAALSAESLGHPGRYAIRLKLFTNQSELAQLDDPAARERLFTASVSRGRESNRQIVPRIARLRAQRAALLGYPSHAAYVVAEMTAGTIEAVGSLLARLIPPAVANARREEATLTEAAGRPLEPWDWSYWTERVRGARYTVDAAALRPYLELERVLADGVFLAAEQLYGVRLTERHDLPGYHPDVRVFEVTEANGAPLGLFLADFYARPGKRGGAWMDQLVPQSGLLDQRPVVVNNLNIARPPHGEPTLLTLDEVRTLFHEFGHALHGLFSDVRYPYFSGTRVPRDVVEYPSQVNEVWMLRPEVLSRYARHHLTGEPLPGHLVAALEESRRFGEGFATVEYLAAAALDWAWHTLGAGDDPGDPEAFEAAALEAAGVALPLIPPRYRSTYFAHVFGGDYSAGYYAYIWSEVLDADTVEWFTGRPGPLRETGALFRRELLAKGGSADVMECFRRLTGRSPRIEPLLARRGLS</sequence>
<dbReference type="PANTHER" id="PTHR43660:SF1">
    <property type="entry name" value="DIPEPTIDYL CARBOXYPEPTIDASE"/>
    <property type="match status" value="1"/>
</dbReference>
<keyword evidence="10" id="KW-1185">Reference proteome</keyword>
<dbReference type="GO" id="GO:0005829">
    <property type="term" value="C:cytosol"/>
    <property type="evidence" value="ECO:0007669"/>
    <property type="project" value="TreeGrafter"/>
</dbReference>
<dbReference type="eggNOG" id="COG0339">
    <property type="taxonomic scope" value="Bacteria"/>
</dbReference>
<feature type="domain" description="Peptidase M3A/M3B catalytic" evidence="8">
    <location>
        <begin position="229"/>
        <end position="667"/>
    </location>
</feature>
<name>F8JZL4_STREN</name>
<evidence type="ECO:0000256" key="1">
    <source>
        <dbReference type="ARBA" id="ARBA00006040"/>
    </source>
</evidence>
<dbReference type="PATRIC" id="fig|1003195.11.peg.6378"/>
<dbReference type="InterPro" id="IPR001567">
    <property type="entry name" value="Pept_M3A_M3B_dom"/>
</dbReference>
<keyword evidence="5 7" id="KW-0862">Zinc</keyword>
<evidence type="ECO:0000313" key="9">
    <source>
        <dbReference type="EMBL" id="AEW97315.1"/>
    </source>
</evidence>
<dbReference type="KEGG" id="scy:SCATT_49440"/>
<accession>G8X0S6</accession>
<evidence type="ECO:0000256" key="6">
    <source>
        <dbReference type="ARBA" id="ARBA00023049"/>
    </source>
</evidence>
<dbReference type="HOGENOM" id="CLU_001805_4_0_11"/>